<feature type="region of interest" description="Disordered" evidence="1">
    <location>
        <begin position="1"/>
        <end position="63"/>
    </location>
</feature>
<gene>
    <name evidence="2" type="ORF">DRE_00833</name>
</gene>
<dbReference type="Proteomes" id="UP000024837">
    <property type="component" value="Unassembled WGS sequence"/>
</dbReference>
<evidence type="ECO:0000313" key="2">
    <source>
        <dbReference type="EMBL" id="EWC45434.1"/>
    </source>
</evidence>
<protein>
    <submittedName>
        <fullName evidence="2">Uncharacterized protein</fullName>
    </submittedName>
</protein>
<feature type="compositionally biased region" description="Low complexity" evidence="1">
    <location>
        <begin position="7"/>
        <end position="20"/>
    </location>
</feature>
<organism evidence="2 3">
    <name type="scientific">Drechslerella stenobrocha 248</name>
    <dbReference type="NCBI Taxonomy" id="1043628"/>
    <lineage>
        <taxon>Eukaryota</taxon>
        <taxon>Fungi</taxon>
        <taxon>Dikarya</taxon>
        <taxon>Ascomycota</taxon>
        <taxon>Pezizomycotina</taxon>
        <taxon>Orbiliomycetes</taxon>
        <taxon>Orbiliales</taxon>
        <taxon>Orbiliaceae</taxon>
        <taxon>Drechslerella</taxon>
    </lineage>
</organism>
<sequence>MDGYNRGYPGYQYPQQPPYGGTSGRADGSGGGGGGGGGGGRNLNHPQPPSNPHGRGSPQAFYGSQHAGFTQLCASAGVQPFFSAPVILLLSRTTSRDAAVCVPRSVALVVLVGFLHTRWRGER</sequence>
<proteinExistence type="predicted"/>
<dbReference type="AlphaFoldDB" id="W7HQJ2"/>
<dbReference type="HOGENOM" id="CLU_2015220_0_0_1"/>
<evidence type="ECO:0000256" key="1">
    <source>
        <dbReference type="SAM" id="MobiDB-lite"/>
    </source>
</evidence>
<accession>W7HQJ2</accession>
<feature type="compositionally biased region" description="Gly residues" evidence="1">
    <location>
        <begin position="21"/>
        <end position="41"/>
    </location>
</feature>
<name>W7HQJ2_9PEZI</name>
<keyword evidence="3" id="KW-1185">Reference proteome</keyword>
<evidence type="ECO:0000313" key="3">
    <source>
        <dbReference type="Proteomes" id="UP000024837"/>
    </source>
</evidence>
<dbReference type="EMBL" id="KI966427">
    <property type="protein sequence ID" value="EWC45434.1"/>
    <property type="molecule type" value="Genomic_DNA"/>
</dbReference>
<reference evidence="2 3" key="1">
    <citation type="submission" date="2013-05" db="EMBL/GenBank/DDBJ databases">
        <title>Drechslerella stenobrocha genome reveals carnivorous origination and mechanical trapping mechanism of predatory fungi.</title>
        <authorList>
            <person name="Liu X."/>
            <person name="Zhang W."/>
            <person name="Liu K."/>
        </authorList>
    </citation>
    <scope>NUCLEOTIDE SEQUENCE [LARGE SCALE GENOMIC DNA]</scope>
    <source>
        <strain evidence="2 3">248</strain>
    </source>
</reference>